<feature type="compositionally biased region" description="Polar residues" evidence="1">
    <location>
        <begin position="364"/>
        <end position="373"/>
    </location>
</feature>
<dbReference type="STRING" id="1399860.A0A2C5Y027"/>
<dbReference type="OrthoDB" id="4868114at2759"/>
<feature type="compositionally biased region" description="Low complexity" evidence="1">
    <location>
        <begin position="374"/>
        <end position="408"/>
    </location>
</feature>
<organism evidence="3 4">
    <name type="scientific">Ophiocordyceps australis</name>
    <dbReference type="NCBI Taxonomy" id="1399860"/>
    <lineage>
        <taxon>Eukaryota</taxon>
        <taxon>Fungi</taxon>
        <taxon>Dikarya</taxon>
        <taxon>Ascomycota</taxon>
        <taxon>Pezizomycotina</taxon>
        <taxon>Sordariomycetes</taxon>
        <taxon>Hypocreomycetidae</taxon>
        <taxon>Hypocreales</taxon>
        <taxon>Ophiocordycipitaceae</taxon>
        <taxon>Ophiocordyceps</taxon>
    </lineage>
</organism>
<name>A0A2C5Y027_9HYPO</name>
<proteinExistence type="predicted"/>
<dbReference type="AlphaFoldDB" id="A0A2C5Y027"/>
<dbReference type="SMART" id="SM00355">
    <property type="entry name" value="ZnF_C2H2"/>
    <property type="match status" value="4"/>
</dbReference>
<dbReference type="InterPro" id="IPR013087">
    <property type="entry name" value="Znf_C2H2_type"/>
</dbReference>
<dbReference type="PROSITE" id="PS00028">
    <property type="entry name" value="ZINC_FINGER_C2H2_1"/>
    <property type="match status" value="1"/>
</dbReference>
<gene>
    <name evidence="3" type="ORF">CDD81_969</name>
</gene>
<feature type="compositionally biased region" description="Polar residues" evidence="1">
    <location>
        <begin position="189"/>
        <end position="199"/>
    </location>
</feature>
<evidence type="ECO:0000313" key="3">
    <source>
        <dbReference type="EMBL" id="PHH61003.1"/>
    </source>
</evidence>
<feature type="compositionally biased region" description="Gly residues" evidence="1">
    <location>
        <begin position="413"/>
        <end position="423"/>
    </location>
</feature>
<evidence type="ECO:0000313" key="4">
    <source>
        <dbReference type="Proteomes" id="UP000226192"/>
    </source>
</evidence>
<dbReference type="Gene3D" id="3.30.160.60">
    <property type="entry name" value="Classic Zinc Finger"/>
    <property type="match status" value="1"/>
</dbReference>
<feature type="domain" description="C2H2-type" evidence="2">
    <location>
        <begin position="59"/>
        <end position="81"/>
    </location>
</feature>
<feature type="region of interest" description="Disordered" evidence="1">
    <location>
        <begin position="342"/>
        <end position="423"/>
    </location>
</feature>
<evidence type="ECO:0000259" key="2">
    <source>
        <dbReference type="PROSITE" id="PS00028"/>
    </source>
</evidence>
<reference evidence="3 4" key="1">
    <citation type="submission" date="2017-06" db="EMBL/GenBank/DDBJ databases">
        <title>Ant-infecting Ophiocordyceps genomes reveal a high diversity of potential behavioral manipulation genes and a possible major role for enterotoxins.</title>
        <authorList>
            <person name="De Bekker C."/>
            <person name="Evans H.C."/>
            <person name="Brachmann A."/>
            <person name="Hughes D.P."/>
        </authorList>
    </citation>
    <scope>NUCLEOTIDE SEQUENCE [LARGE SCALE GENOMIC DNA]</scope>
    <source>
        <strain evidence="3 4">Map64</strain>
    </source>
</reference>
<protein>
    <recommendedName>
        <fullName evidence="2">C2H2-type domain-containing protein</fullName>
    </recommendedName>
</protein>
<comment type="caution">
    <text evidence="3">The sequence shown here is derived from an EMBL/GenBank/DDBJ whole genome shotgun (WGS) entry which is preliminary data.</text>
</comment>
<feature type="compositionally biased region" description="Polar residues" evidence="1">
    <location>
        <begin position="155"/>
        <end position="165"/>
    </location>
</feature>
<feature type="compositionally biased region" description="Basic residues" evidence="1">
    <location>
        <begin position="354"/>
        <end position="363"/>
    </location>
</feature>
<evidence type="ECO:0000256" key="1">
    <source>
        <dbReference type="SAM" id="MobiDB-lite"/>
    </source>
</evidence>
<accession>A0A2C5Y027</accession>
<dbReference type="EMBL" id="NJET01000120">
    <property type="protein sequence ID" value="PHH61003.1"/>
    <property type="molecule type" value="Genomic_DNA"/>
</dbReference>
<sequence length="500" mass="55097">MNKTDCSGPPPGYFVLSSPNEGENGRLSCPHQSCDGFVFTSAQQCVEHEAEWHVGPYECAECLSKFASGPALTRHALATGHQRWVCNKRGCVFAGVDFGRYAEYEAHARMADGVHDVYKVSSAKASADVANASLPKASPHAASLSLARPCSSHGSSLVPQASSDASLGADEHTGDELPDIYGPDDKAKVSTTTSQPSSAQLPPFICLEVCCPKYKTNFKTPHYLSLHANSYGHKEAQAQSQELASAQLSPAELQAKQAALRELRCDVVACPQHGNTFCVSQTFYNHLRTKLHLNPPSADADETDDVPPSGDDGVDIVCRLKGCNQYRHRFFSEATFHRHVERSLSHHNAGNRRLPPHKRKTRTLPRNTNQQSMQQQQQHQHQQQQQPQQQQQQQQHQHQQQQQPQQQQMGFDAVGGGLMGGVSGLNNGQEMEWQPAGMLEALSQPNALVDGGPTLYDPLYQPAMHPPPSAMQDVFFNQAPDEYDIDHMGHIIDWLGRYQN</sequence>
<feature type="region of interest" description="Disordered" evidence="1">
    <location>
        <begin position="155"/>
        <end position="199"/>
    </location>
</feature>
<dbReference type="Proteomes" id="UP000226192">
    <property type="component" value="Unassembled WGS sequence"/>
</dbReference>
<keyword evidence="4" id="KW-1185">Reference proteome</keyword>